<feature type="compositionally biased region" description="Basic and acidic residues" evidence="5">
    <location>
        <begin position="138"/>
        <end position="152"/>
    </location>
</feature>
<gene>
    <name evidence="6" type="ORF">CVLEPA_LOCUS6845</name>
</gene>
<feature type="compositionally biased region" description="Polar residues" evidence="5">
    <location>
        <begin position="375"/>
        <end position="385"/>
    </location>
</feature>
<feature type="compositionally biased region" description="Basic and acidic residues" evidence="5">
    <location>
        <begin position="388"/>
        <end position="407"/>
    </location>
</feature>
<keyword evidence="7" id="KW-1185">Reference proteome</keyword>
<dbReference type="InterPro" id="IPR004127">
    <property type="entry name" value="Prefoldin_subunit_alpha"/>
</dbReference>
<dbReference type="CDD" id="cd23159">
    <property type="entry name" value="Prefoldin_URI1"/>
    <property type="match status" value="1"/>
</dbReference>
<feature type="compositionally biased region" description="Basic residues" evidence="5">
    <location>
        <begin position="408"/>
        <end position="419"/>
    </location>
</feature>
<reference evidence="6 7" key="1">
    <citation type="submission" date="2024-02" db="EMBL/GenBank/DDBJ databases">
        <authorList>
            <person name="Daric V."/>
            <person name="Darras S."/>
        </authorList>
    </citation>
    <scope>NUCLEOTIDE SEQUENCE [LARGE SCALE GENOMIC DNA]</scope>
</reference>
<evidence type="ECO:0000256" key="5">
    <source>
        <dbReference type="SAM" id="MobiDB-lite"/>
    </source>
</evidence>
<dbReference type="PANTHER" id="PTHR15111:SF0">
    <property type="entry name" value="UNCONVENTIONAL PREFOLDIN RPB5 INTERACTOR 1"/>
    <property type="match status" value="1"/>
</dbReference>
<evidence type="ECO:0008006" key="8">
    <source>
        <dbReference type="Google" id="ProtNLM"/>
    </source>
</evidence>
<evidence type="ECO:0000256" key="3">
    <source>
        <dbReference type="ARBA" id="ARBA00038295"/>
    </source>
</evidence>
<dbReference type="EMBL" id="CAWYQH010000046">
    <property type="protein sequence ID" value="CAK8677465.1"/>
    <property type="molecule type" value="Genomic_DNA"/>
</dbReference>
<evidence type="ECO:0000256" key="1">
    <source>
        <dbReference type="ARBA" id="ARBA00004123"/>
    </source>
</evidence>
<feature type="region of interest" description="Disordered" evidence="5">
    <location>
        <begin position="212"/>
        <end position="280"/>
    </location>
</feature>
<dbReference type="Pfam" id="PF02996">
    <property type="entry name" value="Prefoldin"/>
    <property type="match status" value="1"/>
</dbReference>
<protein>
    <recommendedName>
        <fullName evidence="8">Unconventional prefoldin RPB5 interactor</fullName>
    </recommendedName>
</protein>
<dbReference type="Proteomes" id="UP001642483">
    <property type="component" value="Unassembled WGS sequence"/>
</dbReference>
<feature type="region of interest" description="Disordered" evidence="5">
    <location>
        <begin position="352"/>
        <end position="419"/>
    </location>
</feature>
<proteinExistence type="inferred from homology"/>
<feature type="coiled-coil region" evidence="4">
    <location>
        <begin position="103"/>
        <end position="130"/>
    </location>
</feature>
<name>A0ABP0FCN6_CLALP</name>
<dbReference type="PANTHER" id="PTHR15111">
    <property type="entry name" value="RNA POLYMERASE II SUBUNIT 5-MEDIATING PROTEIN NNX3"/>
    <property type="match status" value="1"/>
</dbReference>
<feature type="region of interest" description="Disordered" evidence="5">
    <location>
        <begin position="138"/>
        <end position="200"/>
    </location>
</feature>
<accession>A0ABP0FCN6</accession>
<organism evidence="6 7">
    <name type="scientific">Clavelina lepadiformis</name>
    <name type="common">Light-bulb sea squirt</name>
    <name type="synonym">Ascidia lepadiformis</name>
    <dbReference type="NCBI Taxonomy" id="159417"/>
    <lineage>
        <taxon>Eukaryota</taxon>
        <taxon>Metazoa</taxon>
        <taxon>Chordata</taxon>
        <taxon>Tunicata</taxon>
        <taxon>Ascidiacea</taxon>
        <taxon>Aplousobranchia</taxon>
        <taxon>Clavelinidae</taxon>
        <taxon>Clavelina</taxon>
    </lineage>
</organism>
<feature type="compositionally biased region" description="Basic and acidic residues" evidence="5">
    <location>
        <begin position="227"/>
        <end position="251"/>
    </location>
</feature>
<evidence type="ECO:0000313" key="7">
    <source>
        <dbReference type="Proteomes" id="UP001642483"/>
    </source>
</evidence>
<dbReference type="InterPro" id="IPR009053">
    <property type="entry name" value="Prefoldin"/>
</dbReference>
<dbReference type="InterPro" id="IPR052255">
    <property type="entry name" value="RNA_pol_II_subunit5-mediator"/>
</dbReference>
<comment type="caution">
    <text evidence="6">The sequence shown here is derived from an EMBL/GenBank/DDBJ whole genome shotgun (WGS) entry which is preliminary data.</text>
</comment>
<evidence type="ECO:0000256" key="4">
    <source>
        <dbReference type="SAM" id="Coils"/>
    </source>
</evidence>
<dbReference type="SUPFAM" id="SSF46579">
    <property type="entry name" value="Prefoldin"/>
    <property type="match status" value="1"/>
</dbReference>
<comment type="similarity">
    <text evidence="3">Belongs to the RNA polymerase II subunit 5-mediating protein family.</text>
</comment>
<comment type="subcellular location">
    <subcellularLocation>
        <location evidence="1">Nucleus</location>
    </subcellularLocation>
</comment>
<sequence>MSNNTTSSKKEVARLREAHQQATGEVKKQIDHWEGIKSDYENLAQRIATLPDKVSHDIMVPLGKFAFMPGKLVHTNEVMVHLGDSWFAEVSCKQGLKIVDHRLESVHKNLDDLDKVMTNLNKKTEFAEELDNNNGEDKAIEIKETLPEDYLHPSRKKRISRVKMQPPTSNKSDASEVPLPTDNQPDVREEHQPTYLNNEDLMRRLDELERLEEEEDEKLLQGTLDENSTHDNFDKSSHEKPVNEGQSEKVLKTPPSNAKKVSWSGKLTEGREANSDDSDECEPVIIKFKHSSANIQKNTINEKLKSASVQSPADIGQHRVTFRPDGKNNIQVSEDINPTHLEDIGSKVKEKNIPKSILKPTNSPFDRTAALSNPLADQQPRQTAVSERVLEHKNVDAASSPKEELPKKRVSLFKASRRK</sequence>
<feature type="compositionally biased region" description="Basic and acidic residues" evidence="5">
    <location>
        <begin position="8"/>
        <end position="24"/>
    </location>
</feature>
<evidence type="ECO:0000256" key="2">
    <source>
        <dbReference type="ARBA" id="ARBA00023242"/>
    </source>
</evidence>
<dbReference type="Gene3D" id="1.10.287.370">
    <property type="match status" value="1"/>
</dbReference>
<evidence type="ECO:0000313" key="6">
    <source>
        <dbReference type="EMBL" id="CAK8677465.1"/>
    </source>
</evidence>
<keyword evidence="4" id="KW-0175">Coiled coil</keyword>
<keyword evidence="2" id="KW-0539">Nucleus</keyword>
<feature type="region of interest" description="Disordered" evidence="5">
    <location>
        <begin position="1"/>
        <end position="24"/>
    </location>
</feature>